<dbReference type="Pfam" id="PF03184">
    <property type="entry name" value="DDE_1"/>
    <property type="match status" value="1"/>
</dbReference>
<feature type="domain" description="DDE-1" evidence="1">
    <location>
        <begin position="28"/>
        <end position="70"/>
    </location>
</feature>
<comment type="caution">
    <text evidence="2">The sequence shown here is derived from an EMBL/GenBank/DDBJ whole genome shotgun (WGS) entry which is preliminary data.</text>
</comment>
<organism evidence="2 3">
    <name type="scientific">Dryococelus australis</name>
    <dbReference type="NCBI Taxonomy" id="614101"/>
    <lineage>
        <taxon>Eukaryota</taxon>
        <taxon>Metazoa</taxon>
        <taxon>Ecdysozoa</taxon>
        <taxon>Arthropoda</taxon>
        <taxon>Hexapoda</taxon>
        <taxon>Insecta</taxon>
        <taxon>Pterygota</taxon>
        <taxon>Neoptera</taxon>
        <taxon>Polyneoptera</taxon>
        <taxon>Phasmatodea</taxon>
        <taxon>Verophasmatodea</taxon>
        <taxon>Anareolatae</taxon>
        <taxon>Phasmatidae</taxon>
        <taxon>Eurycanthinae</taxon>
        <taxon>Dryococelus</taxon>
    </lineage>
</organism>
<dbReference type="InterPro" id="IPR004875">
    <property type="entry name" value="DDE_SF_endonuclease_dom"/>
</dbReference>
<evidence type="ECO:0000313" key="2">
    <source>
        <dbReference type="EMBL" id="KAJ8892323.1"/>
    </source>
</evidence>
<protein>
    <recommendedName>
        <fullName evidence="1">DDE-1 domain-containing protein</fullName>
    </recommendedName>
</protein>
<sequence length="74" mass="8652">MALETVFHLFLIFPRVNFKQYMLKGAPTVNVSGWSNEEIFLEYFDHFLAHAKSSVADKQLLILDNHVSHFCMTY</sequence>
<gene>
    <name evidence="2" type="ORF">PR048_004903</name>
</gene>
<dbReference type="EMBL" id="JARBHB010000002">
    <property type="protein sequence ID" value="KAJ8892323.1"/>
    <property type="molecule type" value="Genomic_DNA"/>
</dbReference>
<dbReference type="Proteomes" id="UP001159363">
    <property type="component" value="Chromosome 2"/>
</dbReference>
<keyword evidence="3" id="KW-1185">Reference proteome</keyword>
<reference evidence="2 3" key="1">
    <citation type="submission" date="2023-02" db="EMBL/GenBank/DDBJ databases">
        <title>LHISI_Scaffold_Assembly.</title>
        <authorList>
            <person name="Stuart O.P."/>
            <person name="Cleave R."/>
            <person name="Magrath M.J.L."/>
            <person name="Mikheyev A.S."/>
        </authorList>
    </citation>
    <scope>NUCLEOTIDE SEQUENCE [LARGE SCALE GENOMIC DNA]</scope>
    <source>
        <strain evidence="2">Daus_M_001</strain>
        <tissue evidence="2">Leg muscle</tissue>
    </source>
</reference>
<evidence type="ECO:0000313" key="3">
    <source>
        <dbReference type="Proteomes" id="UP001159363"/>
    </source>
</evidence>
<evidence type="ECO:0000259" key="1">
    <source>
        <dbReference type="Pfam" id="PF03184"/>
    </source>
</evidence>
<accession>A0ABQ9I6P7</accession>
<proteinExistence type="predicted"/>
<name>A0ABQ9I6P7_9NEOP</name>